<protein>
    <recommendedName>
        <fullName evidence="3">Aldo/keto reductase family protein</fullName>
    </recommendedName>
</protein>
<dbReference type="SUPFAM" id="SSF51430">
    <property type="entry name" value="NAD(P)-linked oxidoreductase"/>
    <property type="match status" value="1"/>
</dbReference>
<dbReference type="AlphaFoldDB" id="A0A554X5V8"/>
<dbReference type="RefSeq" id="WP_143900889.1">
    <property type="nucleotide sequence ID" value="NZ_VJOL01000007.1"/>
</dbReference>
<evidence type="ECO:0000313" key="1">
    <source>
        <dbReference type="EMBL" id="TSE31156.1"/>
    </source>
</evidence>
<evidence type="ECO:0008006" key="3">
    <source>
        <dbReference type="Google" id="ProtNLM"/>
    </source>
</evidence>
<sequence>MIGSSVGEQTAPALLAPPTPWPTRRLGPFEVSAFGLGCMNIGHAYGEPVPQADAARLLLNALDAIFAPKAVSGARYNTQGEDEVDTERF</sequence>
<accession>A0A554X5V8</accession>
<evidence type="ECO:0000313" key="2">
    <source>
        <dbReference type="Proteomes" id="UP000318542"/>
    </source>
</evidence>
<proteinExistence type="predicted"/>
<keyword evidence="2" id="KW-1185">Reference proteome</keyword>
<dbReference type="InterPro" id="IPR036812">
    <property type="entry name" value="NAD(P)_OxRdtase_dom_sf"/>
</dbReference>
<reference evidence="1 2" key="1">
    <citation type="submission" date="2019-07" db="EMBL/GenBank/DDBJ databases">
        <title>Tepidimonas thermarum AA-1 draft genome.</title>
        <authorList>
            <person name="Da Costa M.S."/>
            <person name="Froufe H.J.C."/>
            <person name="Egas C."/>
            <person name="Albuquerque L."/>
        </authorList>
    </citation>
    <scope>NUCLEOTIDE SEQUENCE [LARGE SCALE GENOMIC DNA]</scope>
    <source>
        <strain evidence="1 2">AA-1</strain>
    </source>
</reference>
<organism evidence="1 2">
    <name type="scientific">Tepidimonas thermarum</name>
    <dbReference type="NCBI Taxonomy" id="335431"/>
    <lineage>
        <taxon>Bacteria</taxon>
        <taxon>Pseudomonadati</taxon>
        <taxon>Pseudomonadota</taxon>
        <taxon>Betaproteobacteria</taxon>
        <taxon>Burkholderiales</taxon>
        <taxon>Tepidimonas</taxon>
    </lineage>
</organism>
<dbReference type="Proteomes" id="UP000318542">
    <property type="component" value="Unassembled WGS sequence"/>
</dbReference>
<gene>
    <name evidence="1" type="ORF">Tther_00666</name>
</gene>
<comment type="caution">
    <text evidence="1">The sequence shown here is derived from an EMBL/GenBank/DDBJ whole genome shotgun (WGS) entry which is preliminary data.</text>
</comment>
<dbReference type="EMBL" id="VJOL01000007">
    <property type="protein sequence ID" value="TSE31156.1"/>
    <property type="molecule type" value="Genomic_DNA"/>
</dbReference>
<name>A0A554X5V8_9BURK</name>